<sequence length="109" mass="11386">MAVEAHLNAILRCYTRETSVPVSAGQLSLTAGGSTATAVVQHASRTGLHLFNDVLVDGVAPAPEEPCVVRCLGSVEFLAHPTTPGRCTWTTASICAQLLQRMRPSSLGG</sequence>
<reference evidence="1 2" key="1">
    <citation type="journal article" date="2015" name="Stand. Genomic Sci.">
        <title>Genomic Encyclopedia of Bacterial and Archaeal Type Strains, Phase III: the genomes of soil and plant-associated and newly described type strains.</title>
        <authorList>
            <person name="Whitman W.B."/>
            <person name="Woyke T."/>
            <person name="Klenk H.P."/>
            <person name="Zhou Y."/>
            <person name="Lilburn T.G."/>
            <person name="Beck B.J."/>
            <person name="De Vos P."/>
            <person name="Vandamme P."/>
            <person name="Eisen J.A."/>
            <person name="Garrity G."/>
            <person name="Hugenholtz P."/>
            <person name="Kyrpides N.C."/>
        </authorList>
    </citation>
    <scope>NUCLEOTIDE SEQUENCE [LARGE SCALE GENOMIC DNA]</scope>
    <source>
        <strain evidence="1 2">VKM Ac-2538</strain>
    </source>
</reference>
<comment type="caution">
    <text evidence="1">The sequence shown here is derived from an EMBL/GenBank/DDBJ whole genome shotgun (WGS) entry which is preliminary data.</text>
</comment>
<accession>A0ABY2BQY7</accession>
<dbReference type="EMBL" id="SLWM01000002">
    <property type="protein sequence ID" value="TCO29302.1"/>
    <property type="molecule type" value="Genomic_DNA"/>
</dbReference>
<name>A0ABY2BQY7_9ACTN</name>
<evidence type="ECO:0000313" key="2">
    <source>
        <dbReference type="Proteomes" id="UP000295818"/>
    </source>
</evidence>
<protein>
    <recommendedName>
        <fullName evidence="3">PilZ domain-containing protein</fullName>
    </recommendedName>
</protein>
<dbReference type="RefSeq" id="WP_199239705.1">
    <property type="nucleotide sequence ID" value="NZ_SLWM01000002.1"/>
</dbReference>
<proteinExistence type="predicted"/>
<organism evidence="1 2">
    <name type="scientific">Kribbella orskensis</name>
    <dbReference type="NCBI Taxonomy" id="2512216"/>
    <lineage>
        <taxon>Bacteria</taxon>
        <taxon>Bacillati</taxon>
        <taxon>Actinomycetota</taxon>
        <taxon>Actinomycetes</taxon>
        <taxon>Propionibacteriales</taxon>
        <taxon>Kribbellaceae</taxon>
        <taxon>Kribbella</taxon>
    </lineage>
</organism>
<evidence type="ECO:0008006" key="3">
    <source>
        <dbReference type="Google" id="ProtNLM"/>
    </source>
</evidence>
<dbReference type="Proteomes" id="UP000295818">
    <property type="component" value="Unassembled WGS sequence"/>
</dbReference>
<gene>
    <name evidence="1" type="ORF">EV644_10218</name>
</gene>
<evidence type="ECO:0000313" key="1">
    <source>
        <dbReference type="EMBL" id="TCO29302.1"/>
    </source>
</evidence>
<keyword evidence="2" id="KW-1185">Reference proteome</keyword>